<proteinExistence type="predicted"/>
<name>A0ABV8CJS5_9GAMM</name>
<gene>
    <name evidence="2" type="ORF">ACFOSS_01295</name>
</gene>
<accession>A0ABV8CJS5</accession>
<feature type="domain" description="Phage tail collar" evidence="1">
    <location>
        <begin position="6"/>
        <end position="62"/>
    </location>
</feature>
<reference evidence="3" key="1">
    <citation type="journal article" date="2019" name="Int. J. Syst. Evol. Microbiol.">
        <title>The Global Catalogue of Microorganisms (GCM) 10K type strain sequencing project: providing services to taxonomists for standard genome sequencing and annotation.</title>
        <authorList>
            <consortium name="The Broad Institute Genomics Platform"/>
            <consortium name="The Broad Institute Genome Sequencing Center for Infectious Disease"/>
            <person name="Wu L."/>
            <person name="Ma J."/>
        </authorList>
    </citation>
    <scope>NUCLEOTIDE SEQUENCE [LARGE SCALE GENOMIC DNA]</scope>
    <source>
        <strain evidence="3">CCUG 54939</strain>
    </source>
</reference>
<dbReference type="Pfam" id="PF07484">
    <property type="entry name" value="Collar"/>
    <property type="match status" value="1"/>
</dbReference>
<organism evidence="2 3">
    <name type="scientific">Pseudaeromonas sharmana</name>
    <dbReference type="NCBI Taxonomy" id="328412"/>
    <lineage>
        <taxon>Bacteria</taxon>
        <taxon>Pseudomonadati</taxon>
        <taxon>Pseudomonadota</taxon>
        <taxon>Gammaproteobacteria</taxon>
        <taxon>Aeromonadales</taxon>
        <taxon>Aeromonadaceae</taxon>
        <taxon>Pseudaeromonas</taxon>
    </lineage>
</organism>
<dbReference type="Gene3D" id="3.90.1340.10">
    <property type="entry name" value="Phage tail collar domain"/>
    <property type="match status" value="1"/>
</dbReference>
<dbReference type="Proteomes" id="UP001595692">
    <property type="component" value="Unassembled WGS sequence"/>
</dbReference>
<dbReference type="SUPFAM" id="SSF88874">
    <property type="entry name" value="Receptor-binding domain of short tail fibre protein gp12"/>
    <property type="match status" value="1"/>
</dbReference>
<dbReference type="InterPro" id="IPR011083">
    <property type="entry name" value="Phage_tail_collar_dom"/>
</dbReference>
<dbReference type="EMBL" id="JBHSAF010000001">
    <property type="protein sequence ID" value="MFC3912096.1"/>
    <property type="molecule type" value="Genomic_DNA"/>
</dbReference>
<evidence type="ECO:0000313" key="3">
    <source>
        <dbReference type="Proteomes" id="UP001595692"/>
    </source>
</evidence>
<dbReference type="RefSeq" id="WP_377150100.1">
    <property type="nucleotide sequence ID" value="NZ_JBHSAF010000001.1"/>
</dbReference>
<protein>
    <submittedName>
        <fullName evidence="2">Phage tail protein</fullName>
    </submittedName>
</protein>
<sequence length="170" mass="17721">MEPYLGEIRIFGGQNAPVGWAFCDGQLLSVSDNETLYALLGTTYGGDGVNSFALPDLRSRLPLHMGKSSSGRIYTQGEQGGTEQVTLTTDQLPAHTHQARGSATGSVGSPKDACWAASSAVSTYSTVTPTTNMAALAVTPTGASQPHDNLMPCLGLSFIIALQGIYPTPD</sequence>
<evidence type="ECO:0000313" key="2">
    <source>
        <dbReference type="EMBL" id="MFC3912096.1"/>
    </source>
</evidence>
<comment type="caution">
    <text evidence="2">The sequence shown here is derived from an EMBL/GenBank/DDBJ whole genome shotgun (WGS) entry which is preliminary data.</text>
</comment>
<keyword evidence="3" id="KW-1185">Reference proteome</keyword>
<dbReference type="InterPro" id="IPR037053">
    <property type="entry name" value="Phage_tail_collar_dom_sf"/>
</dbReference>
<evidence type="ECO:0000259" key="1">
    <source>
        <dbReference type="Pfam" id="PF07484"/>
    </source>
</evidence>